<dbReference type="Pfam" id="PF14111">
    <property type="entry name" value="DUF4283"/>
    <property type="match status" value="1"/>
</dbReference>
<dbReference type="InterPro" id="IPR025558">
    <property type="entry name" value="DUF4283"/>
</dbReference>
<evidence type="ECO:0000313" key="3">
    <source>
        <dbReference type="Proteomes" id="UP000265520"/>
    </source>
</evidence>
<organism evidence="2 3">
    <name type="scientific">Trifolium medium</name>
    <dbReference type="NCBI Taxonomy" id="97028"/>
    <lineage>
        <taxon>Eukaryota</taxon>
        <taxon>Viridiplantae</taxon>
        <taxon>Streptophyta</taxon>
        <taxon>Embryophyta</taxon>
        <taxon>Tracheophyta</taxon>
        <taxon>Spermatophyta</taxon>
        <taxon>Magnoliopsida</taxon>
        <taxon>eudicotyledons</taxon>
        <taxon>Gunneridae</taxon>
        <taxon>Pentapetalae</taxon>
        <taxon>rosids</taxon>
        <taxon>fabids</taxon>
        <taxon>Fabales</taxon>
        <taxon>Fabaceae</taxon>
        <taxon>Papilionoideae</taxon>
        <taxon>50 kb inversion clade</taxon>
        <taxon>NPAAA clade</taxon>
        <taxon>Hologalegina</taxon>
        <taxon>IRL clade</taxon>
        <taxon>Trifolieae</taxon>
        <taxon>Trifolium</taxon>
    </lineage>
</organism>
<proteinExistence type="predicted"/>
<sequence>MKEPLQKVRKLQGGFEIMDNDNSSYMVKFDHAADKEKVITSGPWLIFDHCLVVSHWSLEFASSNAKV</sequence>
<name>A0A392VFU4_9FABA</name>
<reference evidence="2 3" key="1">
    <citation type="journal article" date="2018" name="Front. Plant Sci.">
        <title>Red Clover (Trifolium pratense) and Zigzag Clover (T. medium) - A Picture of Genomic Similarities and Differences.</title>
        <authorList>
            <person name="Dluhosova J."/>
            <person name="Istvanek J."/>
            <person name="Nedelnik J."/>
            <person name="Repkova J."/>
        </authorList>
    </citation>
    <scope>NUCLEOTIDE SEQUENCE [LARGE SCALE GENOMIC DNA]</scope>
    <source>
        <strain evidence="3">cv. 10/8</strain>
        <tissue evidence="2">Leaf</tissue>
    </source>
</reference>
<accession>A0A392VFU4</accession>
<evidence type="ECO:0000313" key="2">
    <source>
        <dbReference type="EMBL" id="MCI87244.1"/>
    </source>
</evidence>
<dbReference type="Proteomes" id="UP000265520">
    <property type="component" value="Unassembled WGS sequence"/>
</dbReference>
<dbReference type="AlphaFoldDB" id="A0A392VFU4"/>
<evidence type="ECO:0000259" key="1">
    <source>
        <dbReference type="Pfam" id="PF14111"/>
    </source>
</evidence>
<comment type="caution">
    <text evidence="2">The sequence shown here is derived from an EMBL/GenBank/DDBJ whole genome shotgun (WGS) entry which is preliminary data.</text>
</comment>
<keyword evidence="3" id="KW-1185">Reference proteome</keyword>
<dbReference type="EMBL" id="LXQA011161314">
    <property type="protein sequence ID" value="MCI87244.1"/>
    <property type="molecule type" value="Genomic_DNA"/>
</dbReference>
<feature type="domain" description="DUF4283" evidence="1">
    <location>
        <begin position="8"/>
        <end position="62"/>
    </location>
</feature>
<protein>
    <recommendedName>
        <fullName evidence="1">DUF4283 domain-containing protein</fullName>
    </recommendedName>
</protein>